<dbReference type="SUPFAM" id="SSF52317">
    <property type="entry name" value="Class I glutamine amidotransferase-like"/>
    <property type="match status" value="1"/>
</dbReference>
<organism evidence="2 3">
    <name type="scientific">Roseivirga pacifica</name>
    <dbReference type="NCBI Taxonomy" id="1267423"/>
    <lineage>
        <taxon>Bacteria</taxon>
        <taxon>Pseudomonadati</taxon>
        <taxon>Bacteroidota</taxon>
        <taxon>Cytophagia</taxon>
        <taxon>Cytophagales</taxon>
        <taxon>Roseivirgaceae</taxon>
        <taxon>Roseivirga</taxon>
    </lineage>
</organism>
<reference evidence="3" key="1">
    <citation type="submission" date="2016-10" db="EMBL/GenBank/DDBJ databases">
        <authorList>
            <person name="Varghese N."/>
            <person name="Submissions S."/>
        </authorList>
    </citation>
    <scope>NUCLEOTIDE SEQUENCE [LARGE SCALE GENOMIC DNA]</scope>
    <source>
        <strain evidence="3">CGMCC 1.12402</strain>
    </source>
</reference>
<evidence type="ECO:0000313" key="2">
    <source>
        <dbReference type="EMBL" id="SEW23876.1"/>
    </source>
</evidence>
<dbReference type="InterPro" id="IPR029062">
    <property type="entry name" value="Class_I_gatase-like"/>
</dbReference>
<sequence length="272" mass="30046">MNSRRTFIGKAALFAASALLGKPVYLNRYNSSKALPLPSLKGRKILFTYGGWPGHEPDKFKDYMVPWLESEDATVVSSSNLEPYADADFMKEIDLVIQCITMSSITAEQEQGLLAAIKAGTGMAGWHGGMCDSFRNNPEYQYMTGGQWVAHPGGILDYSVQISQHTDAVTDGLNDFKIKSEQYYMHIDPNVKVLATTKFNGNADSWIDGCVMPVAWKKTYGKGRVFYSALGHSLQHLADTPAALTIIKRGIHWASASKHEATENWVNPVYGL</sequence>
<dbReference type="GeneID" id="99986858"/>
<dbReference type="InterPro" id="IPR029010">
    <property type="entry name" value="ThuA-like"/>
</dbReference>
<dbReference type="Gene3D" id="3.40.50.880">
    <property type="match status" value="1"/>
</dbReference>
<dbReference type="OrthoDB" id="9808161at2"/>
<name>A0A1I0QBB8_9BACT</name>
<dbReference type="Proteomes" id="UP000199437">
    <property type="component" value="Unassembled WGS sequence"/>
</dbReference>
<dbReference type="InterPro" id="IPR006311">
    <property type="entry name" value="TAT_signal"/>
</dbReference>
<dbReference type="PANTHER" id="PTHR40469">
    <property type="entry name" value="SECRETED GLYCOSYL HYDROLASE"/>
    <property type="match status" value="1"/>
</dbReference>
<dbReference type="RefSeq" id="WP_090258583.1">
    <property type="nucleotide sequence ID" value="NZ_FOIR01000002.1"/>
</dbReference>
<accession>A0A1I0QBB8</accession>
<dbReference type="PANTHER" id="PTHR40469:SF2">
    <property type="entry name" value="GALACTOSE-BINDING DOMAIN-LIKE SUPERFAMILY PROTEIN"/>
    <property type="match status" value="1"/>
</dbReference>
<feature type="domain" description="ThuA-like" evidence="1">
    <location>
        <begin position="45"/>
        <end position="254"/>
    </location>
</feature>
<keyword evidence="3" id="KW-1185">Reference proteome</keyword>
<protein>
    <recommendedName>
        <fullName evidence="1">ThuA-like domain-containing protein</fullName>
    </recommendedName>
</protein>
<evidence type="ECO:0000313" key="3">
    <source>
        <dbReference type="Proteomes" id="UP000199437"/>
    </source>
</evidence>
<dbReference type="EMBL" id="FOIR01000002">
    <property type="protein sequence ID" value="SEW23876.1"/>
    <property type="molecule type" value="Genomic_DNA"/>
</dbReference>
<proteinExistence type="predicted"/>
<dbReference type="STRING" id="1267423.SAMN05216290_2151"/>
<dbReference type="AlphaFoldDB" id="A0A1I0QBB8"/>
<gene>
    <name evidence="2" type="ORF">SAMN05216290_2151</name>
</gene>
<dbReference type="Pfam" id="PF06283">
    <property type="entry name" value="ThuA"/>
    <property type="match status" value="1"/>
</dbReference>
<dbReference type="PROSITE" id="PS51318">
    <property type="entry name" value="TAT"/>
    <property type="match status" value="1"/>
</dbReference>
<evidence type="ECO:0000259" key="1">
    <source>
        <dbReference type="Pfam" id="PF06283"/>
    </source>
</evidence>